<keyword evidence="2" id="KW-1185">Reference proteome</keyword>
<sequence>MMLTVNTVFTYFTSFERFFCSERFGRSMKAKQTENQRI</sequence>
<organism evidence="1 2">
    <name type="scientific">Ruminococcus albus 8</name>
    <dbReference type="NCBI Taxonomy" id="246199"/>
    <lineage>
        <taxon>Bacteria</taxon>
        <taxon>Bacillati</taxon>
        <taxon>Bacillota</taxon>
        <taxon>Clostridia</taxon>
        <taxon>Eubacteriales</taxon>
        <taxon>Oscillospiraceae</taxon>
        <taxon>Ruminococcus</taxon>
    </lineage>
</organism>
<reference evidence="1 2" key="1">
    <citation type="submission" date="2011-02" db="EMBL/GenBank/DDBJ databases">
        <authorList>
            <person name="Nelson K.E."/>
            <person name="Sutton G."/>
            <person name="Torralba M."/>
            <person name="Durkin S."/>
            <person name="Harkins D."/>
            <person name="Montgomery R."/>
            <person name="Ziemer C."/>
            <person name="Klaassens E."/>
            <person name="Ocuiv P."/>
            <person name="Morrison M."/>
        </authorList>
    </citation>
    <scope>NUCLEOTIDE SEQUENCE [LARGE SCALE GENOMIC DNA]</scope>
    <source>
        <strain evidence="1 2">8</strain>
    </source>
</reference>
<dbReference type="Proteomes" id="UP000004259">
    <property type="component" value="Unassembled WGS sequence"/>
</dbReference>
<evidence type="ECO:0000313" key="1">
    <source>
        <dbReference type="EMBL" id="EGC01551.1"/>
    </source>
</evidence>
<evidence type="ECO:0000313" key="2">
    <source>
        <dbReference type="Proteomes" id="UP000004259"/>
    </source>
</evidence>
<name>E9SGM3_RUMAL</name>
<dbReference type="EMBL" id="ADKM02000128">
    <property type="protein sequence ID" value="EGC01551.1"/>
    <property type="molecule type" value="Genomic_DNA"/>
</dbReference>
<comment type="caution">
    <text evidence="1">The sequence shown here is derived from an EMBL/GenBank/DDBJ whole genome shotgun (WGS) entry which is preliminary data.</text>
</comment>
<proteinExistence type="predicted"/>
<accession>E9SGM3</accession>
<gene>
    <name evidence="1" type="ORF">CUS_5699</name>
</gene>
<dbReference type="AlphaFoldDB" id="E9SGM3"/>
<protein>
    <submittedName>
        <fullName evidence="1">Uncharacterized protein</fullName>
    </submittedName>
</protein>
<dbReference type="STRING" id="246199.CUS_5699"/>